<dbReference type="AlphaFoldDB" id="A0A2M8FFJ4"/>
<dbReference type="Proteomes" id="UP000230391">
    <property type="component" value="Unassembled WGS sequence"/>
</dbReference>
<sequence length="282" mass="31340">MKQFFSTLFKIFGFFLIIPGVLIVGGIVLLLMFIFGVSVWDRVQSGSDTIASYDCGDAKIDLVFSTKVTIEDNSEWYNYFYRSNGVEIKLNRLSYVVRPGVLANEIDPLPVHTKFNVKVFELPKDLNPDVLNMFVMTPISNEQFAKITDCLESNLAKINHDLESTLPTAAARGQLYANAEGSIPSKLGGIALVDQNTLYNSVTTTLSRRGVFTESEGTLFKIYIRPNGLVTNVKNQYLGDAFIGGEGLQKYANWTNQKGETFSQVFSELQTALGVDTTQITH</sequence>
<keyword evidence="1" id="KW-1133">Transmembrane helix</keyword>
<keyword evidence="1" id="KW-0472">Membrane</keyword>
<feature type="transmembrane region" description="Helical" evidence="1">
    <location>
        <begin position="12"/>
        <end position="40"/>
    </location>
</feature>
<accession>A0A2M8FFJ4</accession>
<gene>
    <name evidence="2" type="ORF">CO026_00350</name>
</gene>
<evidence type="ECO:0000313" key="3">
    <source>
        <dbReference type="Proteomes" id="UP000230391"/>
    </source>
</evidence>
<name>A0A2M8FFJ4_9BACT</name>
<dbReference type="EMBL" id="PFRD01000022">
    <property type="protein sequence ID" value="PJC56417.1"/>
    <property type="molecule type" value="Genomic_DNA"/>
</dbReference>
<organism evidence="2 3">
    <name type="scientific">Candidatus Kaiserbacteria bacterium CG_4_9_14_0_2_um_filter_41_32</name>
    <dbReference type="NCBI Taxonomy" id="1974601"/>
    <lineage>
        <taxon>Bacteria</taxon>
        <taxon>Candidatus Kaiseribacteriota</taxon>
    </lineage>
</organism>
<reference evidence="3" key="1">
    <citation type="submission" date="2017-09" db="EMBL/GenBank/DDBJ databases">
        <title>Depth-based differentiation of microbial function through sediment-hosted aquifers and enrichment of novel symbionts in the deep terrestrial subsurface.</title>
        <authorList>
            <person name="Probst A.J."/>
            <person name="Ladd B."/>
            <person name="Jarett J.K."/>
            <person name="Geller-Mcgrath D.E."/>
            <person name="Sieber C.M.K."/>
            <person name="Emerson J.B."/>
            <person name="Anantharaman K."/>
            <person name="Thomas B.C."/>
            <person name="Malmstrom R."/>
            <person name="Stieglmeier M."/>
            <person name="Klingl A."/>
            <person name="Woyke T."/>
            <person name="Ryan C.M."/>
            <person name="Banfield J.F."/>
        </authorList>
    </citation>
    <scope>NUCLEOTIDE SEQUENCE [LARGE SCALE GENOMIC DNA]</scope>
</reference>
<comment type="caution">
    <text evidence="2">The sequence shown here is derived from an EMBL/GenBank/DDBJ whole genome shotgun (WGS) entry which is preliminary data.</text>
</comment>
<keyword evidence="1" id="KW-0812">Transmembrane</keyword>
<evidence type="ECO:0000256" key="1">
    <source>
        <dbReference type="SAM" id="Phobius"/>
    </source>
</evidence>
<evidence type="ECO:0000313" key="2">
    <source>
        <dbReference type="EMBL" id="PJC56417.1"/>
    </source>
</evidence>
<proteinExistence type="predicted"/>
<protein>
    <submittedName>
        <fullName evidence="2">Uncharacterized protein</fullName>
    </submittedName>
</protein>